<reference evidence="3" key="1">
    <citation type="submission" date="2020-12" db="UniProtKB">
        <authorList>
            <consortium name="WormBaseParasite"/>
        </authorList>
    </citation>
    <scope>IDENTIFICATION</scope>
    <source>
        <strain evidence="3">MHco3</strain>
    </source>
</reference>
<sequence length="50" mass="5791">MIFYSSFFQKRVSQFDSFGGARWRADLLPPPPPPPPPHLFSRDMVVRGEQ</sequence>
<name>A0A7I4YFK5_HAECO</name>
<organism evidence="2 3">
    <name type="scientific">Haemonchus contortus</name>
    <name type="common">Barber pole worm</name>
    <dbReference type="NCBI Taxonomy" id="6289"/>
    <lineage>
        <taxon>Eukaryota</taxon>
        <taxon>Metazoa</taxon>
        <taxon>Ecdysozoa</taxon>
        <taxon>Nematoda</taxon>
        <taxon>Chromadorea</taxon>
        <taxon>Rhabditida</taxon>
        <taxon>Rhabditina</taxon>
        <taxon>Rhabditomorpha</taxon>
        <taxon>Strongyloidea</taxon>
        <taxon>Trichostrongylidae</taxon>
        <taxon>Haemonchus</taxon>
    </lineage>
</organism>
<dbReference type="AlphaFoldDB" id="A0A7I4YFK5"/>
<evidence type="ECO:0000256" key="1">
    <source>
        <dbReference type="SAM" id="MobiDB-lite"/>
    </source>
</evidence>
<evidence type="ECO:0000313" key="3">
    <source>
        <dbReference type="WBParaSite" id="HCON_00084110-00001"/>
    </source>
</evidence>
<accession>A0A7I4YFK5</accession>
<keyword evidence="2" id="KW-1185">Reference proteome</keyword>
<dbReference type="WBParaSite" id="HCON_00084110-00001">
    <property type="protein sequence ID" value="HCON_00084110-00001"/>
    <property type="gene ID" value="HCON_00084110"/>
</dbReference>
<evidence type="ECO:0000313" key="2">
    <source>
        <dbReference type="Proteomes" id="UP000025227"/>
    </source>
</evidence>
<feature type="region of interest" description="Disordered" evidence="1">
    <location>
        <begin position="26"/>
        <end position="50"/>
    </location>
</feature>
<feature type="compositionally biased region" description="Basic and acidic residues" evidence="1">
    <location>
        <begin position="40"/>
        <end position="50"/>
    </location>
</feature>
<dbReference type="Proteomes" id="UP000025227">
    <property type="component" value="Unplaced"/>
</dbReference>
<protein>
    <submittedName>
        <fullName evidence="3">Uncharacterized protein</fullName>
    </submittedName>
</protein>
<proteinExistence type="predicted"/>
<feature type="compositionally biased region" description="Pro residues" evidence="1">
    <location>
        <begin position="28"/>
        <end position="38"/>
    </location>
</feature>